<dbReference type="CDD" id="cd19540">
    <property type="entry name" value="LCL_NRPS-like"/>
    <property type="match status" value="1"/>
</dbReference>
<dbReference type="Gene3D" id="3.30.559.10">
    <property type="entry name" value="Chloramphenicol acetyltransferase-like domain"/>
    <property type="match status" value="3"/>
</dbReference>
<dbReference type="PROSITE" id="PS50075">
    <property type="entry name" value="CARRIER"/>
    <property type="match status" value="2"/>
</dbReference>
<dbReference type="Gene3D" id="3.30.559.30">
    <property type="entry name" value="Nonribosomal peptide synthetase, condensation domain"/>
    <property type="match status" value="3"/>
</dbReference>
<dbReference type="PANTHER" id="PTHR45527:SF1">
    <property type="entry name" value="FATTY ACID SYNTHASE"/>
    <property type="match status" value="1"/>
</dbReference>
<dbReference type="Gene3D" id="3.40.50.980">
    <property type="match status" value="3"/>
</dbReference>
<dbReference type="Pfam" id="PF00501">
    <property type="entry name" value="AMP-binding"/>
    <property type="match status" value="3"/>
</dbReference>
<dbReference type="InterPro" id="IPR000873">
    <property type="entry name" value="AMP-dep_synth/lig_dom"/>
</dbReference>
<evidence type="ECO:0000256" key="2">
    <source>
        <dbReference type="ARBA" id="ARBA00022450"/>
    </source>
</evidence>
<dbReference type="Pfam" id="PF00668">
    <property type="entry name" value="Condensation"/>
    <property type="match status" value="3"/>
</dbReference>
<dbReference type="InterPro" id="IPR006162">
    <property type="entry name" value="Ppantetheine_attach_site"/>
</dbReference>
<dbReference type="PANTHER" id="PTHR45527">
    <property type="entry name" value="NONRIBOSOMAL PEPTIDE SYNTHETASE"/>
    <property type="match status" value="1"/>
</dbReference>
<evidence type="ECO:0000256" key="1">
    <source>
        <dbReference type="ARBA" id="ARBA00001957"/>
    </source>
</evidence>
<evidence type="ECO:0000256" key="3">
    <source>
        <dbReference type="ARBA" id="ARBA00022553"/>
    </source>
</evidence>
<dbReference type="SUPFAM" id="SSF52777">
    <property type="entry name" value="CoA-dependent acyltransferases"/>
    <property type="match status" value="6"/>
</dbReference>
<feature type="domain" description="Carrier" evidence="6">
    <location>
        <begin position="1389"/>
        <end position="1463"/>
    </location>
</feature>
<organism evidence="7 8">
    <name type="scientific">Nocardia implantans</name>
    <dbReference type="NCBI Taxonomy" id="3108168"/>
    <lineage>
        <taxon>Bacteria</taxon>
        <taxon>Bacillati</taxon>
        <taxon>Actinomycetota</taxon>
        <taxon>Actinomycetes</taxon>
        <taxon>Mycobacteriales</taxon>
        <taxon>Nocardiaceae</taxon>
        <taxon>Nocardia</taxon>
    </lineage>
</organism>
<dbReference type="SUPFAM" id="SSF56801">
    <property type="entry name" value="Acetyl-CoA synthetase-like"/>
    <property type="match status" value="3"/>
</dbReference>
<evidence type="ECO:0000313" key="8">
    <source>
        <dbReference type="Proteomes" id="UP001348098"/>
    </source>
</evidence>
<name>A0ABU6B4U8_9NOCA</name>
<keyword evidence="5" id="KW-0045">Antibiotic biosynthesis</keyword>
<keyword evidence="3" id="KW-0597">Phosphoprotein</keyword>
<dbReference type="CDD" id="cd19543">
    <property type="entry name" value="DCL_NRPS"/>
    <property type="match status" value="1"/>
</dbReference>
<dbReference type="NCBIfam" id="TIGR01733">
    <property type="entry name" value="AA-adenyl-dom"/>
    <property type="match status" value="1"/>
</dbReference>
<evidence type="ECO:0000256" key="5">
    <source>
        <dbReference type="ARBA" id="ARBA00023194"/>
    </source>
</evidence>
<keyword evidence="2" id="KW-0596">Phosphopantetheine</keyword>
<dbReference type="InterPro" id="IPR010071">
    <property type="entry name" value="AA_adenyl_dom"/>
</dbReference>
<dbReference type="Gene3D" id="3.40.50.12780">
    <property type="entry name" value="N-terminal domain of ligase-like"/>
    <property type="match status" value="1"/>
</dbReference>
<dbReference type="InterPro" id="IPR045851">
    <property type="entry name" value="AMP-bd_C_sf"/>
</dbReference>
<dbReference type="Pfam" id="PF00550">
    <property type="entry name" value="PP-binding"/>
    <property type="match status" value="2"/>
</dbReference>
<dbReference type="Gene3D" id="3.30.300.30">
    <property type="match status" value="2"/>
</dbReference>
<sequence>MDAADAILLKTAATFDLSVWEFWSAAVCGGRLVIASPDGHRDPAYLNELMAREWVTTLHVVPSMLDALLTAGLPNSLWRVLAIGEALPGSVAQRFLREHPRTELFNLYGPTEAAVSITSHRVTLADETSVSIGAPEWNSQVYVLDSRLRPVPDGVSGELYLAGAQLARGYFGRADLTADRFVANPFQPGERMYRTGDLVAWTSTGELEYRGRTDFQVKIRGFRIELGEIEAALLALPQIAQTAVIAKSDPKTGDRLVAYLVASDAEAGVDVAQVKSELTAGLPSYMVPAAFVVLDALPLNVNGKLDRKALPEPEFEVQAFRAPSTPIEEIVANVFAEVLGVERVGADDDFFALGGNSLLATQVAARIGAALDARVPVRVLFEASTVAGLAAKVEQHAGAGGRRELVAGPRPEHIPLSLAQQRMWFLNQFDTASAVNNIPVAVRLTGELDVAALQAAVGDVIARHETLRTVYPEQDGAAHQVIVPVERAMPDLRPEAVAAEDIRHRIIEVISAGFDVTTEVPLRAKLFRVAPTEYVLVFVAHHISADGWSMGPLTRDVMLAYAARSAGVEPGWAPLPVQYADFSLWQRDVLGSEDDPESLISQQAEYWRTALAGLPDELNLPADRPRPTTQSFAGGRVVFPISGELHGKLTEIARQQNATLFMVVHAALALFLARMSGTDDIAVGTPIAGRGEAELDDVIGMFVNTLVLRSHVEGDLTFDQFLARTKDADLQAFAHADLPFERLVELLNPERSTARHPLFQVALSFENLPESSFELPGLHVGAVDFDVDTAKFDLSLTIREAGENPDDAGMYAEFSFARDLFDDETVRVFAERFTRLLTAIATDRETPIGDLPLLDAAEYHLLTHVAGEDVMATGLLPDLLQHGARLDPDQIAVRYQGRSITYRELDEYSSRLARVLISRGVGPERIVALSFPRSYEMVAAFWAVAKAGGAHVPVDPTYPEDRMRHMVNDSGAVIGITASEYVDRLPRDVEWLRIDDPALGELIERESGEQITDADRNAALAMRHPAYVIYTSGSTGMPKGVTVTHAGMGGLVGVAADLYQLESHHRFLHICSPSFDPSVLEWLCAAYTGATLVVVPSTIIGGPDLAELLRTERVSHTIITPAVLGTVDPEGMEALEVASVGGDVTTPELLAKWWPGRKYFNAYGPTETTIISSYAQLSPGRHITIGRPVRGMSALVLDNRLNPVPPGVAGELYLAGGALARGYHNRPDLTAERFVANPWSDEGARMYRTGDVVRWFAEPGERAGNAALPSVPWQLDYVGRSDFQVKIRGFRIELGEIDTVLAGHSDVEYAITIGRKTDAGATILVSYVLAAPGREIDTARLSEYASRTLPPHMVPTAIVVIDEIPLTPVGKLDRKALPEPELAPREFRAPASEVEAVIAEVFAEVLGVDQIGLDDSFFALGGDSILSIQLVSRAKARGVLFTPRDVFERRSVAALAEVAALGAGTEQTRLEELPGGGVGEIPLTPIMRQILASGSTYQRFSQTMALRLPEGIDRETLVATIAAVFDHHDVLRSRLRRTGTDWTFEALPHGAVDVDALVRRVDLAADTDEAELARVATEALDGALGRLDPAEASMAQFVWFAFEGERRDVLLIVAHHFVVDGVSWRILIPDLAVAWSQLVAGQPVALPANGTSMRRWAHSLVEAASAPDRVAELPFWQQVTATPDPLLGERPFDPAVDTFATVERVEVTVPAEVTDAVLTAIPGLYRGGVNDGLLTALAMTVARWRGDGPDAALIKLEGHGREEDVVPGADLSRTVGWFTSAYPVRLDLAGADLTDAFAGGAALGEIVKSIKEQLLAVPDKGLGYGLLRQLNPETAPTLGSSGQISFNYLGRMSAGEIPEQLAEIGWVPVADLGQLDVDMDLDMPANATIDINAIVTDSDEGPRLGASFAFPTGLLTRERVQEFADLFVAALTALATHARRPDAGGFTPSDMPLVRVGQQDIEQWEQAYPALSEVWPLSPLQSGLLFHAMMTQSTVDVYTMQAVVDLGGTLDVARLRAAAQGIVDRYPNLRTAFVTDADGQAVQVVLDRVEAPWREVDLTELPADERTAELRRQVAADQATHFDMATPPLMRFTLFRSDAAQWHLAITTHHILLDGWSMPLLMRDLLVLYAVRGDLTALPRVASYRNFLGWLAGRDRDASLRAWAAALEGVNEPTQLAPQPRGAETYEIGKVVTELDADRTRRITKHAAELGVTVNTLVQAAWGILLGRLTGRGDVVFGATVSGRPAELPGVESMVGLFINTLPVRLRIDDRQSIGELLARLQGDQAGLLEHHYVGLTDIQRVAGTGSLFDTLLVFESYPMDKEAISAASSIDGMSVTGVGVNDATHYPMTLLVMSEATIELTLKYLGSRFTAEEVETLAERLVRVLDALLGDPDALVGDIDILDEGERARLLAESGVTAAAATPEPVGRVGARTVAKVLGEVVEEDPEAPALLAGEDEVAFHALDRRSSQLARVLIDRGAGPGDVVAVTLPRSVDAVVAAWAVQKAGAACLFAGDLTAEALTAACAAFGIGSPVADSDIRWLALDDAQVRADIDAAAAHPVSYADRVRPLGEEHPAFVVTTANGVVAITQSEALDEAERVREEHEIDYESTTYTTALSGRPAIMEFLTSATAGALSVLPTGDLETDLTEGEVTHWFAGPGEATDAAGEEITIVTAE</sequence>
<dbReference type="InterPro" id="IPR001242">
    <property type="entry name" value="Condensation_dom"/>
</dbReference>
<dbReference type="InterPro" id="IPR020845">
    <property type="entry name" value="AMP-binding_CS"/>
</dbReference>
<dbReference type="InterPro" id="IPR036736">
    <property type="entry name" value="ACP-like_sf"/>
</dbReference>
<accession>A0ABU6B4U8</accession>
<dbReference type="PROSITE" id="PS00012">
    <property type="entry name" value="PHOSPHOPANTETHEINE"/>
    <property type="match status" value="2"/>
</dbReference>
<evidence type="ECO:0000313" key="7">
    <source>
        <dbReference type="EMBL" id="MEB3514741.1"/>
    </source>
</evidence>
<dbReference type="InterPro" id="IPR023213">
    <property type="entry name" value="CAT-like_dom_sf"/>
</dbReference>
<dbReference type="Gene3D" id="1.10.1200.10">
    <property type="entry name" value="ACP-like"/>
    <property type="match status" value="2"/>
</dbReference>
<keyword evidence="8" id="KW-1185">Reference proteome</keyword>
<evidence type="ECO:0000256" key="4">
    <source>
        <dbReference type="ARBA" id="ARBA00022737"/>
    </source>
</evidence>
<proteinExistence type="predicted"/>
<dbReference type="InterPro" id="IPR010060">
    <property type="entry name" value="NRPS_synth"/>
</dbReference>
<reference evidence="7 8" key="1">
    <citation type="submission" date="2023-12" db="EMBL/GenBank/DDBJ databases">
        <title>novel species in genus Nocarida.</title>
        <authorList>
            <person name="Li Z."/>
        </authorList>
    </citation>
    <scope>NUCLEOTIDE SEQUENCE [LARGE SCALE GENOMIC DNA]</scope>
    <source>
        <strain evidence="7 8">CDC186</strain>
    </source>
</reference>
<dbReference type="InterPro" id="IPR020806">
    <property type="entry name" value="PKS_PP-bd"/>
</dbReference>
<dbReference type="Gene3D" id="2.30.38.10">
    <property type="entry name" value="Luciferase, Domain 3"/>
    <property type="match status" value="2"/>
</dbReference>
<keyword evidence="4" id="KW-0677">Repeat</keyword>
<comment type="caution">
    <text evidence="7">The sequence shown here is derived from an EMBL/GenBank/DDBJ whole genome shotgun (WGS) entry which is preliminary data.</text>
</comment>
<dbReference type="PROSITE" id="PS00455">
    <property type="entry name" value="AMP_BINDING"/>
    <property type="match status" value="1"/>
</dbReference>
<evidence type="ECO:0000259" key="6">
    <source>
        <dbReference type="PROSITE" id="PS50075"/>
    </source>
</evidence>
<dbReference type="InterPro" id="IPR042099">
    <property type="entry name" value="ANL_N_sf"/>
</dbReference>
<dbReference type="InterPro" id="IPR009081">
    <property type="entry name" value="PP-bd_ACP"/>
</dbReference>
<comment type="cofactor">
    <cofactor evidence="1">
        <name>pantetheine 4'-phosphate</name>
        <dbReference type="ChEBI" id="CHEBI:47942"/>
    </cofactor>
</comment>
<dbReference type="Pfam" id="PF13193">
    <property type="entry name" value="AMP-binding_C"/>
    <property type="match status" value="2"/>
</dbReference>
<dbReference type="NCBIfam" id="TIGR01720">
    <property type="entry name" value="NRPS-para261"/>
    <property type="match status" value="1"/>
</dbReference>
<dbReference type="InterPro" id="IPR025110">
    <property type="entry name" value="AMP-bd_C"/>
</dbReference>
<dbReference type="CDD" id="cd05930">
    <property type="entry name" value="A_NRPS"/>
    <property type="match status" value="2"/>
</dbReference>
<protein>
    <submittedName>
        <fullName evidence="7">Amino acid adenylation domain-containing protein</fullName>
    </submittedName>
</protein>
<dbReference type="SMART" id="SM00823">
    <property type="entry name" value="PKS_PP"/>
    <property type="match status" value="2"/>
</dbReference>
<dbReference type="SUPFAM" id="SSF47336">
    <property type="entry name" value="ACP-like"/>
    <property type="match status" value="2"/>
</dbReference>
<feature type="domain" description="Carrier" evidence="6">
    <location>
        <begin position="322"/>
        <end position="397"/>
    </location>
</feature>
<dbReference type="Proteomes" id="UP001348098">
    <property type="component" value="Unassembled WGS sequence"/>
</dbReference>
<dbReference type="EMBL" id="JAYKYQ010000022">
    <property type="protein sequence ID" value="MEB3514741.1"/>
    <property type="molecule type" value="Genomic_DNA"/>
</dbReference>
<gene>
    <name evidence="7" type="ORF">U3653_32360</name>
</gene>